<proteinExistence type="predicted"/>
<dbReference type="AlphaFoldDB" id="A0A246FND7"/>
<sequence length="171" mass="18715">MKAAGAWLAAAVAAAASVLLAGCHPKTAQPPEARALQPLVAVPVASVAKPAPEDTASTKFVCYFPESCYRLAAPVAAPPAMQHQELAGRVFVYFMVDSLLNKHDFRIACARLTWKSTGRQYAADCQHLTPTQQRTLLALVTPLIQPLRFAHYRLNRKGCGQERWTMPVTFR</sequence>
<organism evidence="2 3">
    <name type="scientific">Hymenobacter amundsenii</name>
    <dbReference type="NCBI Taxonomy" id="2006685"/>
    <lineage>
        <taxon>Bacteria</taxon>
        <taxon>Pseudomonadati</taxon>
        <taxon>Bacteroidota</taxon>
        <taxon>Cytophagia</taxon>
        <taxon>Cytophagales</taxon>
        <taxon>Hymenobacteraceae</taxon>
        <taxon>Hymenobacter</taxon>
    </lineage>
</organism>
<comment type="caution">
    <text evidence="2">The sequence shown here is derived from an EMBL/GenBank/DDBJ whole genome shotgun (WGS) entry which is preliminary data.</text>
</comment>
<evidence type="ECO:0000256" key="1">
    <source>
        <dbReference type="SAM" id="SignalP"/>
    </source>
</evidence>
<gene>
    <name evidence="2" type="ORF">CDA63_04180</name>
</gene>
<protein>
    <submittedName>
        <fullName evidence="2">Uncharacterized protein</fullName>
    </submittedName>
</protein>
<dbReference type="Proteomes" id="UP000197277">
    <property type="component" value="Unassembled WGS sequence"/>
</dbReference>
<reference evidence="2 3" key="1">
    <citation type="submission" date="2017-06" db="EMBL/GenBank/DDBJ databases">
        <title>Hymenobacter amundsenii sp. nov. isolated from regoliths in Antarctica.</title>
        <authorList>
            <person name="Sedlacek I."/>
            <person name="Kralova S."/>
            <person name="Pantucek R."/>
            <person name="Svec P."/>
            <person name="Holochova P."/>
            <person name="Stankova E."/>
            <person name="Vrbovska V."/>
            <person name="Busse H.-J."/>
        </authorList>
    </citation>
    <scope>NUCLEOTIDE SEQUENCE [LARGE SCALE GENOMIC DNA]</scope>
    <source>
        <strain evidence="2 3">CCM 8682</strain>
    </source>
</reference>
<dbReference type="EMBL" id="NIRR01000004">
    <property type="protein sequence ID" value="OWP64243.1"/>
    <property type="molecule type" value="Genomic_DNA"/>
</dbReference>
<evidence type="ECO:0000313" key="3">
    <source>
        <dbReference type="Proteomes" id="UP000197277"/>
    </source>
</evidence>
<keyword evidence="3" id="KW-1185">Reference proteome</keyword>
<feature type="signal peptide" evidence="1">
    <location>
        <begin position="1"/>
        <end position="21"/>
    </location>
</feature>
<name>A0A246FND7_9BACT</name>
<keyword evidence="1" id="KW-0732">Signal</keyword>
<dbReference type="PROSITE" id="PS51257">
    <property type="entry name" value="PROKAR_LIPOPROTEIN"/>
    <property type="match status" value="1"/>
</dbReference>
<evidence type="ECO:0000313" key="2">
    <source>
        <dbReference type="EMBL" id="OWP64243.1"/>
    </source>
</evidence>
<feature type="chain" id="PRO_5013394913" evidence="1">
    <location>
        <begin position="22"/>
        <end position="171"/>
    </location>
</feature>
<accession>A0A246FND7</accession>